<keyword evidence="2" id="KW-1185">Reference proteome</keyword>
<organism evidence="1 2">
    <name type="scientific">Paralvinella palmiformis</name>
    <dbReference type="NCBI Taxonomy" id="53620"/>
    <lineage>
        <taxon>Eukaryota</taxon>
        <taxon>Metazoa</taxon>
        <taxon>Spiralia</taxon>
        <taxon>Lophotrochozoa</taxon>
        <taxon>Annelida</taxon>
        <taxon>Polychaeta</taxon>
        <taxon>Sedentaria</taxon>
        <taxon>Canalipalpata</taxon>
        <taxon>Terebellida</taxon>
        <taxon>Terebelliformia</taxon>
        <taxon>Alvinellidae</taxon>
        <taxon>Paralvinella</taxon>
    </lineage>
</organism>
<reference evidence="1" key="1">
    <citation type="journal article" date="2023" name="Mol. Biol. Evol.">
        <title>Third-Generation Sequencing Reveals the Adaptive Role of the Epigenome in Three Deep-Sea Polychaetes.</title>
        <authorList>
            <person name="Perez M."/>
            <person name="Aroh O."/>
            <person name="Sun Y."/>
            <person name="Lan Y."/>
            <person name="Juniper S.K."/>
            <person name="Young C.R."/>
            <person name="Angers B."/>
            <person name="Qian P.Y."/>
        </authorList>
    </citation>
    <scope>NUCLEOTIDE SEQUENCE</scope>
    <source>
        <strain evidence="1">P08H-3</strain>
    </source>
</reference>
<dbReference type="EMBL" id="JAODUP010000044">
    <property type="protein sequence ID" value="KAK2165981.1"/>
    <property type="molecule type" value="Genomic_DNA"/>
</dbReference>
<accession>A0AAD9K7J9</accession>
<evidence type="ECO:0000313" key="2">
    <source>
        <dbReference type="Proteomes" id="UP001208570"/>
    </source>
</evidence>
<gene>
    <name evidence="1" type="ORF">LSH36_44g17132</name>
</gene>
<dbReference type="Proteomes" id="UP001208570">
    <property type="component" value="Unassembled WGS sequence"/>
</dbReference>
<protein>
    <submittedName>
        <fullName evidence="1">Uncharacterized protein</fullName>
    </submittedName>
</protein>
<comment type="caution">
    <text evidence="1">The sequence shown here is derived from an EMBL/GenBank/DDBJ whole genome shotgun (WGS) entry which is preliminary data.</text>
</comment>
<sequence length="68" mass="7608">MLADPIEISRIITSLKPKTNSWHDSISSILLKHLTPSSSVQISSVINKSCKKRAMPRNMKIAKNYADL</sequence>
<evidence type="ECO:0000313" key="1">
    <source>
        <dbReference type="EMBL" id="KAK2165981.1"/>
    </source>
</evidence>
<proteinExistence type="predicted"/>
<dbReference type="AlphaFoldDB" id="A0AAD9K7J9"/>
<name>A0AAD9K7J9_9ANNE</name>